<dbReference type="PATRIC" id="fig|84022.6.peg.3639"/>
<dbReference type="AlphaFoldDB" id="A0A0G3WF69"/>
<reference evidence="1 2" key="1">
    <citation type="submission" date="2014-10" db="EMBL/GenBank/DDBJ databases">
        <title>Genome sequence of Clostridium aceticum DSM 1496.</title>
        <authorList>
            <person name="Poehlein A."/>
            <person name="Schiel-Bengelsdorf B."/>
            <person name="Gottschalk G."/>
            <person name="Duerre P."/>
            <person name="Daniel R."/>
        </authorList>
    </citation>
    <scope>NUCLEOTIDE SEQUENCE [LARGE SCALE GENOMIC DNA]</scope>
    <source>
        <strain evidence="1 2">DSM 1496</strain>
    </source>
</reference>
<dbReference type="EMBL" id="CP009687">
    <property type="protein sequence ID" value="AKL96993.1"/>
    <property type="molecule type" value="Genomic_DNA"/>
</dbReference>
<sequence length="44" mass="4792">MDDTNKTDVRNTVRESYGKIADGKVNDEGCCSGSIKIENSAKEI</sequence>
<dbReference type="Proteomes" id="UP000035704">
    <property type="component" value="Chromosome"/>
</dbReference>
<gene>
    <name evidence="1" type="ORF">CACET_c35620</name>
</gene>
<evidence type="ECO:0000313" key="1">
    <source>
        <dbReference type="EMBL" id="AKL96993.1"/>
    </source>
</evidence>
<protein>
    <submittedName>
        <fullName evidence="1">Uncharacterized protein</fullName>
    </submittedName>
</protein>
<evidence type="ECO:0000313" key="2">
    <source>
        <dbReference type="Proteomes" id="UP000035704"/>
    </source>
</evidence>
<organism evidence="1 2">
    <name type="scientific">Clostridium aceticum</name>
    <dbReference type="NCBI Taxonomy" id="84022"/>
    <lineage>
        <taxon>Bacteria</taxon>
        <taxon>Bacillati</taxon>
        <taxon>Bacillota</taxon>
        <taxon>Clostridia</taxon>
        <taxon>Eubacteriales</taxon>
        <taxon>Clostridiaceae</taxon>
        <taxon>Clostridium</taxon>
    </lineage>
</organism>
<keyword evidence="2" id="KW-1185">Reference proteome</keyword>
<accession>A0A0G3WF69</accession>
<proteinExistence type="predicted"/>
<dbReference type="KEGG" id="cace:CACET_c35620"/>
<name>A0A0G3WF69_9CLOT</name>